<keyword evidence="11" id="KW-0648">Protein biosynthesis</keyword>
<feature type="region of interest" description="Disordered" evidence="9">
    <location>
        <begin position="1468"/>
        <end position="1545"/>
    </location>
</feature>
<feature type="region of interest" description="Disordered" evidence="9">
    <location>
        <begin position="1"/>
        <end position="130"/>
    </location>
</feature>
<dbReference type="Pfam" id="PF14635">
    <property type="entry name" value="HHH_7"/>
    <property type="match status" value="1"/>
</dbReference>
<dbReference type="InterPro" id="IPR023323">
    <property type="entry name" value="Tex-like_dom_sf"/>
</dbReference>
<evidence type="ECO:0000256" key="5">
    <source>
        <dbReference type="ARBA" id="ARBA00062894"/>
    </source>
</evidence>
<dbReference type="InterPro" id="IPR023319">
    <property type="entry name" value="Tex-like_HTH_dom_sf"/>
</dbReference>
<dbReference type="FunFam" id="1.10.10.650:FF:000002">
    <property type="entry name" value="Transcription elongation factor spt6"/>
    <property type="match status" value="1"/>
</dbReference>
<dbReference type="Pfam" id="PF14639">
    <property type="entry name" value="YqgF"/>
    <property type="match status" value="1"/>
</dbReference>
<dbReference type="InterPro" id="IPR035018">
    <property type="entry name" value="Spt6_SH2_C"/>
</dbReference>
<dbReference type="CDD" id="cd09928">
    <property type="entry name" value="SH2_Cterm_SPT6_like"/>
    <property type="match status" value="1"/>
</dbReference>
<dbReference type="Gene3D" id="1.10.10.2740">
    <property type="entry name" value="Spt6, Death-like domain"/>
    <property type="match status" value="1"/>
</dbReference>
<dbReference type="InterPro" id="IPR003029">
    <property type="entry name" value="S1_domain"/>
</dbReference>
<dbReference type="InterPro" id="IPR055179">
    <property type="entry name" value="Tex-like_central_region"/>
</dbReference>
<dbReference type="GO" id="GO:0034728">
    <property type="term" value="P:nucleosome organization"/>
    <property type="evidence" value="ECO:0007669"/>
    <property type="project" value="TreeGrafter"/>
</dbReference>
<feature type="compositionally biased region" description="Low complexity" evidence="9">
    <location>
        <begin position="1496"/>
        <end position="1508"/>
    </location>
</feature>
<sequence length="1642" mass="185527">MTTLMREGERKKKRKRKVDDQLDEDDLELIKENIGFDIQAKKQRRAHFESDDEEARNSEISQVFGGDDSDDEELPPSGLSARQGGESRRDLDEEEGTEEEGPPTDDMGDFIVGDDGRPINISRPGGMDAEPALLEAQEIFGLDFDDPNEFARVAEEGLGSEEEEEEEEDEYLSGEEEEEEDEVGGSQRRRRRRLRKARKKTSIYDVYEPSELERGFFTDRDKDIRVTDMPERFQTRSLAVQKTEEGELDEEAEWIFQNVFSKHPISKQPLSFSQKPRGSAGRGSSGTYSKPPSAVPKIREALNFMRNHSFEVPFIANYRKEYVEPELDVHDLWTIWQSDEKWMQLKQRKAQMVRLFKRLQDYQFEKVREQPDKALTEDTRPVSEEDIARLKAVKTAEELSDVFAQFSLYYGRDLVDMQHLKAMQKRQGDNEDQELEVTEGSGGGGRSKKKTAIKQAHRKTFYVACQEAGLGSLAAKFGLTPEQFGENLRDNYQRHETDQHTVEPEEVAQDYVQPSGVFTSVRKVLQGACHMVSLQLAAEPLVRQAVRQVFQTRALLNVKPTKKGKKLIDDTHPCAGMKYMRNKPVRDLAGADFLRLVQAEGEGLLEMKIGIDLDQGAQDTRRGGGGLQSYFEEIRQLFYRDEFSRLVEKWNAQRAQAVYSALVKFLYPLMQKELYTKLLIEAKEHVLRSCVQTFRDWLDGAPLAAKKEEDEEDRYLSQGEGPFTKVVAVAFGSDKMVPAFCCALDSTGSVVDYRRLPNILKRRISPSERERNEKEKDLESFKDFVSRKRPEAVALAAESRDALMLADDLSNALVELEGEEGVPVVPVELVTPDVAKIFSKSPRAKESFPEYPELLCEAISLGRRHQEPLLEFSSLACAEDDELLSLKMDPLQSSLDTDDLRSCLELELVTRVNDVGVDINFCLENPHGVGMLPFVCGLGPRKAMFLLKILKQENSQLKNRSELVTQCSTGPQVFINCAGFIRIDTNAFTDTDNTYIEVLDSTRVHPETYEWGRKMAVDALEYDETGDESHPSAAVEDILLTPDKLRDLDLDAFAEELERQDYGNKRTTLYDIRDELFSPYKERRKPYQSLSPEEKFALLTGETPESLYKGRLVTCTVVGIVRRKPPRDVLDRANPIENKTTGYWQCPFCLKDDFRELSMVWQHFDDGSCPGQGIGVRARLENGLSGFIHTKNLSDSQVNAPEERVHIGMTIHARVLTVNVEKFSVDLTCRSSDLKDSDGRFSVAKDVYFDKQAAEADMKKEEAAHKHPKQRYIKRVIVHPAFLNASFKEVEKELAKMDLGEAIFRPSSKGTDHLTLTWKVDEDILHHIDIQEQGKPNQFSLGKSLWIGSDEYEDLDEILARFIQPMAALARELISHKVYRPANGGDKKTLEKLLSDERKKNPKRIPYFLSALKKSPGKFCLAYQPGSKQIVEYFSITPDGYRYRNQVHPTVNALITWFKGHYRDPIPRPVPSSQAMPPPQHAHHRGYQHPVASPMSSTHGSSRTGGSTPYTPQWPTATPPPSHYGGHQASYSQQGGHQYSGYSGGGYQQQQYRGGTAGAASYGAGSYQGGYQGRSGGGGGGWGQQNWTSEQSFSRTPGQTPAYTPTQTPGSYMGSLTGTPHSRSSHPRHTPASPLQTPILDE</sequence>
<dbReference type="SUPFAM" id="SSF158832">
    <property type="entry name" value="Tex N-terminal region-like"/>
    <property type="match status" value="1"/>
</dbReference>
<dbReference type="InterPro" id="IPR042066">
    <property type="entry name" value="Spt6_death-like"/>
</dbReference>
<dbReference type="GO" id="GO:0140673">
    <property type="term" value="P:transcription elongation-coupled chromatin remodeling"/>
    <property type="evidence" value="ECO:0007669"/>
    <property type="project" value="InterPro"/>
</dbReference>
<feature type="compositionally biased region" description="Basic and acidic residues" evidence="9">
    <location>
        <begin position="1"/>
        <end position="10"/>
    </location>
</feature>
<keyword evidence="4 8" id="KW-0539">Nucleus</keyword>
<dbReference type="FunFam" id="3.30.505.10:FF:000030">
    <property type="entry name" value="Transcription elongation factor spt6"/>
    <property type="match status" value="1"/>
</dbReference>
<evidence type="ECO:0000256" key="6">
    <source>
        <dbReference type="ARBA" id="ARBA00070965"/>
    </source>
</evidence>
<dbReference type="PANTHER" id="PTHR10145:SF6">
    <property type="entry name" value="TRANSCRIPTION ELONGATION FACTOR SPT6"/>
    <property type="match status" value="1"/>
</dbReference>
<dbReference type="InterPro" id="IPR028088">
    <property type="entry name" value="Spt6_HTH_DNA-bd_dom"/>
</dbReference>
<dbReference type="InterPro" id="IPR010994">
    <property type="entry name" value="RuvA_2-like"/>
</dbReference>
<evidence type="ECO:0000256" key="2">
    <source>
        <dbReference type="ARBA" id="ARBA00009253"/>
    </source>
</evidence>
<evidence type="ECO:0000256" key="1">
    <source>
        <dbReference type="ARBA" id="ARBA00004123"/>
    </source>
</evidence>
<dbReference type="Pfam" id="PF14632">
    <property type="entry name" value="SPT6_acidic"/>
    <property type="match status" value="1"/>
</dbReference>
<dbReference type="Proteomes" id="UP001174909">
    <property type="component" value="Unassembled WGS sequence"/>
</dbReference>
<keyword evidence="12" id="KW-1185">Reference proteome</keyword>
<dbReference type="PANTHER" id="PTHR10145">
    <property type="entry name" value="TRANSCRIPTION ELONGATION FACTOR SPT6"/>
    <property type="match status" value="1"/>
</dbReference>
<feature type="compositionally biased region" description="Polar residues" evidence="9">
    <location>
        <begin position="1590"/>
        <end position="1622"/>
    </location>
</feature>
<dbReference type="GO" id="GO:0003677">
    <property type="term" value="F:DNA binding"/>
    <property type="evidence" value="ECO:0007669"/>
    <property type="project" value="InterPro"/>
</dbReference>
<dbReference type="GO" id="GO:0003746">
    <property type="term" value="F:translation elongation factor activity"/>
    <property type="evidence" value="ECO:0007669"/>
    <property type="project" value="UniProtKB-KW"/>
</dbReference>
<dbReference type="Pfam" id="PF22706">
    <property type="entry name" value="Tex_central_region"/>
    <property type="match status" value="1"/>
</dbReference>
<keyword evidence="11" id="KW-0251">Elongation factor</keyword>
<evidence type="ECO:0000313" key="12">
    <source>
        <dbReference type="Proteomes" id="UP001174909"/>
    </source>
</evidence>
<dbReference type="Pfam" id="PF00575">
    <property type="entry name" value="S1"/>
    <property type="match status" value="1"/>
</dbReference>
<name>A0AA35WIL0_GEOBA</name>
<feature type="compositionally biased region" description="Basic residues" evidence="9">
    <location>
        <begin position="187"/>
        <end position="199"/>
    </location>
</feature>
<evidence type="ECO:0000256" key="9">
    <source>
        <dbReference type="SAM" id="MobiDB-lite"/>
    </source>
</evidence>
<feature type="region of interest" description="Disordered" evidence="9">
    <location>
        <begin position="1575"/>
        <end position="1642"/>
    </location>
</feature>
<dbReference type="InterPro" id="IPR028231">
    <property type="entry name" value="Spt6_YqgF"/>
</dbReference>
<evidence type="ECO:0000313" key="11">
    <source>
        <dbReference type="EMBL" id="CAI8018491.1"/>
    </source>
</evidence>
<comment type="subunit">
    <text evidence="5">Interacts with glp-1 and lin-12.</text>
</comment>
<dbReference type="InterPro" id="IPR017072">
    <property type="entry name" value="TF_Spt6"/>
</dbReference>
<evidence type="ECO:0000256" key="3">
    <source>
        <dbReference type="ARBA" id="ARBA00023163"/>
    </source>
</evidence>
<dbReference type="InterPro" id="IPR036860">
    <property type="entry name" value="SH2_dom_sf"/>
</dbReference>
<comment type="function">
    <text evidence="8">Histone H3-H4 chaperone that plays a role in maintenance of chromatin structure during RNA polymerase II transcription elongation.</text>
</comment>
<accession>A0AA35WIL0</accession>
<feature type="region of interest" description="Disordered" evidence="9">
    <location>
        <begin position="143"/>
        <end position="199"/>
    </location>
</feature>
<dbReference type="SUPFAM" id="SSF55550">
    <property type="entry name" value="SH2 domain"/>
    <property type="match status" value="1"/>
</dbReference>
<dbReference type="Gene3D" id="3.30.420.140">
    <property type="entry name" value="YqgF/RNase H-like domain"/>
    <property type="match status" value="1"/>
</dbReference>
<evidence type="ECO:0000259" key="10">
    <source>
        <dbReference type="PROSITE" id="PS50126"/>
    </source>
</evidence>
<dbReference type="SUPFAM" id="SSF47781">
    <property type="entry name" value="RuvA domain 2-like"/>
    <property type="match status" value="2"/>
</dbReference>
<reference evidence="11" key="1">
    <citation type="submission" date="2023-03" db="EMBL/GenBank/DDBJ databases">
        <authorList>
            <person name="Steffen K."/>
            <person name="Cardenas P."/>
        </authorList>
    </citation>
    <scope>NUCLEOTIDE SEQUENCE</scope>
</reference>
<feature type="region of interest" description="Disordered" evidence="9">
    <location>
        <begin position="267"/>
        <end position="294"/>
    </location>
</feature>
<dbReference type="SUPFAM" id="SSF50249">
    <property type="entry name" value="Nucleic acid-binding proteins"/>
    <property type="match status" value="1"/>
</dbReference>
<dbReference type="Gene3D" id="2.40.50.140">
    <property type="entry name" value="Nucleic acid-binding proteins"/>
    <property type="match status" value="1"/>
</dbReference>
<comment type="caution">
    <text evidence="11">The sequence shown here is derived from an EMBL/GenBank/DDBJ whole genome shotgun (WGS) entry which is preliminary data.</text>
</comment>
<evidence type="ECO:0000256" key="7">
    <source>
        <dbReference type="ARBA" id="ARBA00077055"/>
    </source>
</evidence>
<dbReference type="SUPFAM" id="SSF53098">
    <property type="entry name" value="Ribonuclease H-like"/>
    <property type="match status" value="1"/>
</dbReference>
<dbReference type="InterPro" id="IPR035420">
    <property type="entry name" value="Spt6_SH2"/>
</dbReference>
<feature type="compositionally biased region" description="Acidic residues" evidence="9">
    <location>
        <begin position="158"/>
        <end position="183"/>
    </location>
</feature>
<evidence type="ECO:0000256" key="4">
    <source>
        <dbReference type="ARBA" id="ARBA00023242"/>
    </source>
</evidence>
<dbReference type="Gene3D" id="1.10.3500.10">
    <property type="entry name" value="Tex N-terminal region-like"/>
    <property type="match status" value="1"/>
</dbReference>
<dbReference type="InterPro" id="IPR012340">
    <property type="entry name" value="NA-bd_OB-fold"/>
</dbReference>
<dbReference type="InterPro" id="IPR035019">
    <property type="entry name" value="Spt6_SH2_N"/>
</dbReference>
<dbReference type="Gene3D" id="1.10.10.650">
    <property type="entry name" value="RuvA domain 2-like"/>
    <property type="match status" value="1"/>
</dbReference>
<comment type="similarity">
    <text evidence="2 8">Belongs to the SPT6 family.</text>
</comment>
<dbReference type="Gene3D" id="1.10.150.850">
    <property type="entry name" value="Spt6, helix-hairpin-helix domain"/>
    <property type="match status" value="1"/>
</dbReference>
<organism evidence="11 12">
    <name type="scientific">Geodia barretti</name>
    <name type="common">Barrett's horny sponge</name>
    <dbReference type="NCBI Taxonomy" id="519541"/>
    <lineage>
        <taxon>Eukaryota</taxon>
        <taxon>Metazoa</taxon>
        <taxon>Porifera</taxon>
        <taxon>Demospongiae</taxon>
        <taxon>Heteroscleromorpha</taxon>
        <taxon>Tetractinellida</taxon>
        <taxon>Astrophorina</taxon>
        <taxon>Geodiidae</taxon>
        <taxon>Geodia</taxon>
    </lineage>
</organism>
<dbReference type="InterPro" id="IPR012337">
    <property type="entry name" value="RNaseH-like_sf"/>
</dbReference>
<keyword evidence="3 8" id="KW-0804">Transcription</keyword>
<dbReference type="PROSITE" id="PS50126">
    <property type="entry name" value="S1"/>
    <property type="match status" value="1"/>
</dbReference>
<dbReference type="EMBL" id="CASHTH010001692">
    <property type="protein sequence ID" value="CAI8018491.1"/>
    <property type="molecule type" value="Genomic_DNA"/>
</dbReference>
<dbReference type="Pfam" id="PF14633">
    <property type="entry name" value="SH2_2"/>
    <property type="match status" value="1"/>
</dbReference>
<feature type="region of interest" description="Disordered" evidence="9">
    <location>
        <begin position="425"/>
        <end position="450"/>
    </location>
</feature>
<dbReference type="InterPro" id="IPR028083">
    <property type="entry name" value="Spt6_acidic_N_dom"/>
</dbReference>
<dbReference type="GO" id="GO:0031491">
    <property type="term" value="F:nucleosome binding"/>
    <property type="evidence" value="ECO:0007669"/>
    <property type="project" value="TreeGrafter"/>
</dbReference>
<dbReference type="PIRSF" id="PIRSF036947">
    <property type="entry name" value="Spt6"/>
    <property type="match status" value="1"/>
</dbReference>
<dbReference type="GO" id="GO:0008023">
    <property type="term" value="C:transcription elongation factor complex"/>
    <property type="evidence" value="ECO:0007669"/>
    <property type="project" value="TreeGrafter"/>
</dbReference>
<dbReference type="Pfam" id="PF14641">
    <property type="entry name" value="HTH_44"/>
    <property type="match status" value="1"/>
</dbReference>
<dbReference type="InterPro" id="IPR037027">
    <property type="entry name" value="YqgF/RNaseH-like_dom_sf"/>
</dbReference>
<dbReference type="FunFam" id="1.10.150.850:FF:000001">
    <property type="entry name" value="Transcription elongation factor spt6"/>
    <property type="match status" value="1"/>
</dbReference>
<evidence type="ECO:0000256" key="8">
    <source>
        <dbReference type="PIRNR" id="PIRNR036947"/>
    </source>
</evidence>
<feature type="compositionally biased region" description="Low complexity" evidence="9">
    <location>
        <begin position="1524"/>
        <end position="1541"/>
    </location>
</feature>
<feature type="compositionally biased region" description="Acidic residues" evidence="9">
    <location>
        <begin position="92"/>
        <end position="108"/>
    </location>
</feature>
<proteinExistence type="inferred from homology"/>
<feature type="domain" description="S1 motif" evidence="10">
    <location>
        <begin position="1175"/>
        <end position="1230"/>
    </location>
</feature>
<protein>
    <recommendedName>
        <fullName evidence="6">Suppressor of Ty 6 homolog</fullName>
    </recommendedName>
    <alternativeName>
        <fullName evidence="7">Abnormal embryogenesis protein 5</fullName>
    </alternativeName>
</protein>
<dbReference type="GO" id="GO:0042393">
    <property type="term" value="F:histone binding"/>
    <property type="evidence" value="ECO:0007669"/>
    <property type="project" value="TreeGrafter"/>
</dbReference>
<dbReference type="CDD" id="cd00164">
    <property type="entry name" value="S1_like"/>
    <property type="match status" value="1"/>
</dbReference>
<dbReference type="InterPro" id="IPR032706">
    <property type="entry name" value="Spt6_HHH"/>
</dbReference>
<dbReference type="CDD" id="cd09918">
    <property type="entry name" value="SH2_Nterm_SPT6_like"/>
    <property type="match status" value="1"/>
</dbReference>
<comment type="subcellular location">
    <subcellularLocation>
        <location evidence="1 8">Nucleus</location>
    </subcellularLocation>
</comment>
<dbReference type="FunFam" id="1.10.10.2740:FF:000002">
    <property type="entry name" value="Transcription elongation factor Spt6"/>
    <property type="match status" value="1"/>
</dbReference>
<gene>
    <name evidence="11" type="ORF">GBAR_LOCUS11215</name>
</gene>
<dbReference type="Gene3D" id="3.30.505.10">
    <property type="entry name" value="SH2 domain"/>
    <property type="match status" value="2"/>
</dbReference>